<dbReference type="RefSeq" id="WP_191734206.1">
    <property type="nucleotide sequence ID" value="NZ_JACSPR010000009.1"/>
</dbReference>
<keyword evidence="10" id="KW-1185">Reference proteome</keyword>
<evidence type="ECO:0000259" key="8">
    <source>
        <dbReference type="Pfam" id="PF00482"/>
    </source>
</evidence>
<accession>A0A8I0LBK3</accession>
<feature type="signal peptide" evidence="7">
    <location>
        <begin position="1"/>
        <end position="23"/>
    </location>
</feature>
<dbReference type="PANTHER" id="PTHR35007:SF3">
    <property type="entry name" value="POSSIBLE CONSERVED ALANINE RICH MEMBRANE PROTEIN"/>
    <property type="match status" value="1"/>
</dbReference>
<feature type="domain" description="Type II secretion system protein GspF" evidence="8">
    <location>
        <begin position="70"/>
        <end position="190"/>
    </location>
</feature>
<evidence type="ECO:0000256" key="6">
    <source>
        <dbReference type="SAM" id="Phobius"/>
    </source>
</evidence>
<dbReference type="InterPro" id="IPR018076">
    <property type="entry name" value="T2SS_GspF_dom"/>
</dbReference>
<evidence type="ECO:0000256" key="5">
    <source>
        <dbReference type="ARBA" id="ARBA00023136"/>
    </source>
</evidence>
<dbReference type="GO" id="GO:0005886">
    <property type="term" value="C:plasma membrane"/>
    <property type="evidence" value="ECO:0007669"/>
    <property type="project" value="UniProtKB-SubCell"/>
</dbReference>
<keyword evidence="4 6" id="KW-1133">Transmembrane helix</keyword>
<sequence>MITACLVAVLALLITPPMPGVRAGVPGEKRIRAGPDSGPDAPGWLGAVWAAVHPGGSGPDPLDTAADIALFAECLAAGLSTRDAAHLLARTANPAHQRLWEETVALLGIGVGPEKAFTTMTGVDGLQDLAVLAEVSHRSGSAFSQGCHRIADALVASAADHRTAAAERAGVFIALPLAACFLPAFMIIGLVPVVLGLGMKVLGNL</sequence>
<evidence type="ECO:0000313" key="10">
    <source>
        <dbReference type="Proteomes" id="UP000650224"/>
    </source>
</evidence>
<protein>
    <submittedName>
        <fullName evidence="9">Type II secretion system F family protein</fullName>
    </submittedName>
</protein>
<dbReference type="AlphaFoldDB" id="A0A8I0LBK3"/>
<dbReference type="Proteomes" id="UP000650224">
    <property type="component" value="Unassembled WGS sequence"/>
</dbReference>
<organism evidence="9 10">
    <name type="scientific">Corynebacterium gallinarum</name>
    <dbReference type="NCBI Taxonomy" id="2762214"/>
    <lineage>
        <taxon>Bacteria</taxon>
        <taxon>Bacillati</taxon>
        <taxon>Actinomycetota</taxon>
        <taxon>Actinomycetes</taxon>
        <taxon>Mycobacteriales</taxon>
        <taxon>Corynebacteriaceae</taxon>
        <taxon>Corynebacterium</taxon>
    </lineage>
</organism>
<keyword evidence="2" id="KW-1003">Cell membrane</keyword>
<comment type="subcellular location">
    <subcellularLocation>
        <location evidence="1">Cell membrane</location>
        <topology evidence="1">Multi-pass membrane protein</topology>
    </subcellularLocation>
</comment>
<evidence type="ECO:0000313" key="9">
    <source>
        <dbReference type="EMBL" id="MBD8030962.1"/>
    </source>
</evidence>
<evidence type="ECO:0000256" key="7">
    <source>
        <dbReference type="SAM" id="SignalP"/>
    </source>
</evidence>
<feature type="transmembrane region" description="Helical" evidence="6">
    <location>
        <begin position="171"/>
        <end position="197"/>
    </location>
</feature>
<evidence type="ECO:0000256" key="2">
    <source>
        <dbReference type="ARBA" id="ARBA00022475"/>
    </source>
</evidence>
<dbReference type="EMBL" id="JACSPR010000009">
    <property type="protein sequence ID" value="MBD8030962.1"/>
    <property type="molecule type" value="Genomic_DNA"/>
</dbReference>
<proteinExistence type="predicted"/>
<reference evidence="9 10" key="1">
    <citation type="submission" date="2020-08" db="EMBL/GenBank/DDBJ databases">
        <title>A Genomic Blueprint of the Chicken Gut Microbiome.</title>
        <authorList>
            <person name="Gilroy R."/>
            <person name="Ravi A."/>
            <person name="Getino M."/>
            <person name="Pursley I."/>
            <person name="Horton D.L."/>
            <person name="Alikhan N.-F."/>
            <person name="Baker D."/>
            <person name="Gharbi K."/>
            <person name="Hall N."/>
            <person name="Watson M."/>
            <person name="Adriaenssens E.M."/>
            <person name="Foster-Nyarko E."/>
            <person name="Jarju S."/>
            <person name="Secka A."/>
            <person name="Antonio M."/>
            <person name="Oren A."/>
            <person name="Chaudhuri R."/>
            <person name="La Ragione R.M."/>
            <person name="Hildebrand F."/>
            <person name="Pallen M.J."/>
        </authorList>
    </citation>
    <scope>NUCLEOTIDE SEQUENCE [LARGE SCALE GENOMIC DNA]</scope>
    <source>
        <strain evidence="9 10">Sa1YVA5</strain>
    </source>
</reference>
<comment type="caution">
    <text evidence="9">The sequence shown here is derived from an EMBL/GenBank/DDBJ whole genome shotgun (WGS) entry which is preliminary data.</text>
</comment>
<dbReference type="PANTHER" id="PTHR35007">
    <property type="entry name" value="INTEGRAL MEMBRANE PROTEIN-RELATED"/>
    <property type="match status" value="1"/>
</dbReference>
<keyword evidence="7" id="KW-0732">Signal</keyword>
<dbReference type="Pfam" id="PF00482">
    <property type="entry name" value="T2SSF"/>
    <property type="match status" value="1"/>
</dbReference>
<keyword evidence="5 6" id="KW-0472">Membrane</keyword>
<evidence type="ECO:0000256" key="3">
    <source>
        <dbReference type="ARBA" id="ARBA00022692"/>
    </source>
</evidence>
<feature type="chain" id="PRO_5034172977" evidence="7">
    <location>
        <begin position="24"/>
        <end position="205"/>
    </location>
</feature>
<keyword evidence="3 6" id="KW-0812">Transmembrane</keyword>
<gene>
    <name evidence="9" type="ORF">H9627_11640</name>
</gene>
<evidence type="ECO:0000256" key="4">
    <source>
        <dbReference type="ARBA" id="ARBA00022989"/>
    </source>
</evidence>
<name>A0A8I0LBK3_9CORY</name>
<evidence type="ECO:0000256" key="1">
    <source>
        <dbReference type="ARBA" id="ARBA00004651"/>
    </source>
</evidence>